<gene>
    <name evidence="2" type="ORF">ABZ071_35205</name>
</gene>
<evidence type="ECO:0000313" key="3">
    <source>
        <dbReference type="Proteomes" id="UP001550348"/>
    </source>
</evidence>
<sequence>MPLSRASGRRLASGRPFDESDSIQIHGARRKPIQTMKIDKGKVLEALRHRGQHSRADWVDRELPDRIDIAQHSGILATLNLNPADLADPPS</sequence>
<proteinExistence type="predicted"/>
<reference evidence="2 3" key="1">
    <citation type="submission" date="2024-06" db="EMBL/GenBank/DDBJ databases">
        <title>The Natural Products Discovery Center: Release of the First 8490 Sequenced Strains for Exploring Actinobacteria Biosynthetic Diversity.</title>
        <authorList>
            <person name="Kalkreuter E."/>
            <person name="Kautsar S.A."/>
            <person name="Yang D."/>
            <person name="Bader C.D."/>
            <person name="Teijaro C.N."/>
            <person name="Fluegel L."/>
            <person name="Davis C.M."/>
            <person name="Simpson J.R."/>
            <person name="Lauterbach L."/>
            <person name="Steele A.D."/>
            <person name="Gui C."/>
            <person name="Meng S."/>
            <person name="Li G."/>
            <person name="Viehrig K."/>
            <person name="Ye F."/>
            <person name="Su P."/>
            <person name="Kiefer A.F."/>
            <person name="Nichols A."/>
            <person name="Cepeda A.J."/>
            <person name="Yan W."/>
            <person name="Fan B."/>
            <person name="Jiang Y."/>
            <person name="Adhikari A."/>
            <person name="Zheng C.-J."/>
            <person name="Schuster L."/>
            <person name="Cowan T.M."/>
            <person name="Smanski M.J."/>
            <person name="Chevrette M.G."/>
            <person name="De Carvalho L.P.S."/>
            <person name="Shen B."/>
        </authorList>
    </citation>
    <scope>NUCLEOTIDE SEQUENCE [LARGE SCALE GENOMIC DNA]</scope>
    <source>
        <strain evidence="2 3">NPDC006286</strain>
    </source>
</reference>
<protein>
    <submittedName>
        <fullName evidence="2">Uncharacterized protein</fullName>
    </submittedName>
</protein>
<name>A0ABV2VZM9_9ACTN</name>
<organism evidence="2 3">
    <name type="scientific">Micromonospora fulviviridis</name>
    <dbReference type="NCBI Taxonomy" id="47860"/>
    <lineage>
        <taxon>Bacteria</taxon>
        <taxon>Bacillati</taxon>
        <taxon>Actinomycetota</taxon>
        <taxon>Actinomycetes</taxon>
        <taxon>Micromonosporales</taxon>
        <taxon>Micromonosporaceae</taxon>
        <taxon>Micromonospora</taxon>
    </lineage>
</organism>
<dbReference type="EMBL" id="JBEXRX010000288">
    <property type="protein sequence ID" value="MEU0157016.1"/>
    <property type="molecule type" value="Genomic_DNA"/>
</dbReference>
<feature type="compositionally biased region" description="Low complexity" evidence="1">
    <location>
        <begin position="1"/>
        <end position="15"/>
    </location>
</feature>
<keyword evidence="3" id="KW-1185">Reference proteome</keyword>
<feature type="region of interest" description="Disordered" evidence="1">
    <location>
        <begin position="1"/>
        <end position="32"/>
    </location>
</feature>
<evidence type="ECO:0000256" key="1">
    <source>
        <dbReference type="SAM" id="MobiDB-lite"/>
    </source>
</evidence>
<accession>A0ABV2VZM9</accession>
<comment type="caution">
    <text evidence="2">The sequence shown here is derived from an EMBL/GenBank/DDBJ whole genome shotgun (WGS) entry which is preliminary data.</text>
</comment>
<dbReference type="RefSeq" id="WP_355668484.1">
    <property type="nucleotide sequence ID" value="NZ_JBEXRX010000288.1"/>
</dbReference>
<dbReference type="Proteomes" id="UP001550348">
    <property type="component" value="Unassembled WGS sequence"/>
</dbReference>
<evidence type="ECO:0000313" key="2">
    <source>
        <dbReference type="EMBL" id="MEU0157016.1"/>
    </source>
</evidence>